<proteinExistence type="predicted"/>
<dbReference type="HOGENOM" id="CLU_048993_0_0_5"/>
<evidence type="ECO:0000313" key="6">
    <source>
        <dbReference type="EMBL" id="AHB49636.1"/>
    </source>
</evidence>
<dbReference type="EMBL" id="CP006912">
    <property type="protein sequence ID" value="AHB49636.1"/>
    <property type="molecule type" value="Genomic_DNA"/>
</dbReference>
<gene>
    <name evidence="6" type="ORF">W911_16435</name>
</gene>
<dbReference type="KEGG" id="hni:W911_16435"/>
<organism evidence="6 7">
    <name type="scientific">Hyphomicrobium nitrativorans NL23</name>
    <dbReference type="NCBI Taxonomy" id="1029756"/>
    <lineage>
        <taxon>Bacteria</taxon>
        <taxon>Pseudomonadati</taxon>
        <taxon>Pseudomonadota</taxon>
        <taxon>Alphaproteobacteria</taxon>
        <taxon>Hyphomicrobiales</taxon>
        <taxon>Hyphomicrobiaceae</taxon>
        <taxon>Hyphomicrobium</taxon>
    </lineage>
</organism>
<evidence type="ECO:0000259" key="5">
    <source>
        <dbReference type="Pfam" id="PF09375"/>
    </source>
</evidence>
<evidence type="ECO:0000256" key="2">
    <source>
        <dbReference type="ARBA" id="ARBA00022729"/>
    </source>
</evidence>
<feature type="domain" description="Imelysin-like" evidence="5">
    <location>
        <begin position="48"/>
        <end position="402"/>
    </location>
</feature>
<accession>V5SFH7</accession>
<dbReference type="RefSeq" id="WP_023788585.1">
    <property type="nucleotide sequence ID" value="NC_022997.1"/>
</dbReference>
<dbReference type="MEROPS" id="M75.001"/>
<dbReference type="STRING" id="1029756.W911_16435"/>
<feature type="chain" id="PRO_5004740605" evidence="4">
    <location>
        <begin position="32"/>
        <end position="433"/>
    </location>
</feature>
<dbReference type="Proteomes" id="UP000018542">
    <property type="component" value="Chromosome"/>
</dbReference>
<evidence type="ECO:0000256" key="1">
    <source>
        <dbReference type="ARBA" id="ARBA00004196"/>
    </source>
</evidence>
<dbReference type="PATRIC" id="fig|1029756.8.peg.3423"/>
<evidence type="ECO:0000256" key="4">
    <source>
        <dbReference type="SAM" id="SignalP"/>
    </source>
</evidence>
<dbReference type="AlphaFoldDB" id="V5SFH7"/>
<keyword evidence="3" id="KW-0175">Coiled coil</keyword>
<protein>
    <submittedName>
        <fullName evidence="6">Peptidase</fullName>
    </submittedName>
</protein>
<evidence type="ECO:0000313" key="7">
    <source>
        <dbReference type="Proteomes" id="UP000018542"/>
    </source>
</evidence>
<feature type="signal peptide" evidence="4">
    <location>
        <begin position="1"/>
        <end position="31"/>
    </location>
</feature>
<keyword evidence="7" id="KW-1185">Reference proteome</keyword>
<comment type="subcellular location">
    <subcellularLocation>
        <location evidence="1">Cell envelope</location>
    </subcellularLocation>
</comment>
<name>V5SFH7_9HYPH</name>
<dbReference type="CDD" id="cd14657">
    <property type="entry name" value="Imelysin_IrpA-like"/>
    <property type="match status" value="1"/>
</dbReference>
<feature type="coiled-coil region" evidence="3">
    <location>
        <begin position="386"/>
        <end position="413"/>
    </location>
</feature>
<sequence>MPQPTLRFPKIFLAFAAIVPAAGAFSATVHAEAPTADAVLATYADIAKAGYEDSLERAKALQKTIGTLLDSPSAEALATARQAWIDARAPYMQTEAYRFGNPIVDDWEGRVNAWPLDEGLIDYVAEAYGGDHPENEFYTANVIANSTLKVAGNTVDASEITPQLIRETLHEAGGIEANVASGYHAIEFLLWGQDLNGTGPGAGERPHTDYDLANCSNGNCDRRAAYLRVVTGMLVEDLAWISEQWGPEGDARAAVTENETDGLTALLTGLGSLTYGELAGERMKLGLMIHDPEEEHDCFSDNTHNSHYGNALGIRNVYLGSYKRTDGSVVSGPSVSDLVRAKSPETDEAVRAAIDKTMSQMDVLVERAKSVEAYDQMIGLGNAEGNAVVQKTIDLLVAQAKELERAIAVLDLKGIAFEGSDSLDNPDLVEGAQ</sequence>
<dbReference type="Gene3D" id="1.20.1420.20">
    <property type="entry name" value="M75 peptidase, HXXE motif"/>
    <property type="match status" value="1"/>
</dbReference>
<dbReference type="Pfam" id="PF09375">
    <property type="entry name" value="Peptidase_M75"/>
    <property type="match status" value="1"/>
</dbReference>
<dbReference type="InterPro" id="IPR018976">
    <property type="entry name" value="Imelysin-like"/>
</dbReference>
<dbReference type="InterPro" id="IPR038352">
    <property type="entry name" value="Imelysin_sf"/>
</dbReference>
<reference evidence="6 7" key="1">
    <citation type="journal article" date="2014" name="Genome Announc.">
        <title>Complete Genome Sequence of Hyphomicrobium nitrativorans Strain NL23, a Denitrifying Bacterium Isolated from Biofilm of a Methanol-Fed Denitrification System Treating Seawater at the Montreal Biodome.</title>
        <authorList>
            <person name="Martineau C."/>
            <person name="Villeneuve C."/>
            <person name="Mauffrey F."/>
            <person name="Villemur R."/>
        </authorList>
    </citation>
    <scope>NUCLEOTIDE SEQUENCE [LARGE SCALE GENOMIC DNA]</scope>
    <source>
        <strain evidence="6">NL23</strain>
    </source>
</reference>
<keyword evidence="2 4" id="KW-0732">Signal</keyword>
<dbReference type="GO" id="GO:0030313">
    <property type="term" value="C:cell envelope"/>
    <property type="evidence" value="ECO:0007669"/>
    <property type="project" value="UniProtKB-SubCell"/>
</dbReference>
<evidence type="ECO:0000256" key="3">
    <source>
        <dbReference type="SAM" id="Coils"/>
    </source>
</evidence>